<evidence type="ECO:0000259" key="2">
    <source>
        <dbReference type="Pfam" id="PF16130"/>
    </source>
</evidence>
<evidence type="ECO:0000313" key="6">
    <source>
        <dbReference type="Proteomes" id="UP000199134"/>
    </source>
</evidence>
<sequence>MKKLHLVLMTAASLLFVNCMNHDDDMNVNIPLDKNAVSENAKELFGEIDPSQDWSSITQGSIIVTADADLKDIEKVQILTESPFSNSNAFVLNEANVSKGQKVKLVYDAPNVYDTLFAACISKDKTYYVKVFSVNDSEVSFTEPANARMNRASEATNGFPAASAIILGQPKKSVNALRAEASKEKGYFAANEKDNGTGNYWKYTEWNNDSWLNDYLWAPVDVAAGSNGWTIKDGNIYRTNPNQKEDLTTIQWLVRYYLPKKDDNGGKNNNWKSIVEGTNYFKEYKNHFVSDGNPLTIVPLQMNTTEGHYNAIYYYYFKPEELVGKTDEQLAEFIKKLPKFKAINGYKGDNGAYHNDKEYLLPYYGDNAIASGNTAIASLSIPKGYLIGFMNQKTKDETIKLAINGCTYGFGPLNKENNHLVGHYFSALSKEVSQQSIKVWYENDEEKISSKTTTNYGLTTDGMTWDSPRIGIFSANKKTFLCFEDGSDCNFSDMILEINSGVELNYDPIEPQAASYVMCFEDEPETADYDMNDVVLRGIRLNDEQIEITLIACGANDELEIMGLQNTQRLGKKEVHKFFGVTPGEGFINTVKGDKYFTPVSEVFNIDKNISVEDFLKTVSVYNRTTGKTITMPKESEPPYAIIVPLNFRYPIERCSIISAYPDFVKWAQNRNEATDWYLNGVENRLYPDMFSTAE</sequence>
<protein>
    <submittedName>
        <fullName evidence="4">LruC domain-containing protein</fullName>
    </submittedName>
</protein>
<reference evidence="4 5" key="1">
    <citation type="submission" date="2016-10" db="EMBL/GenBank/DDBJ databases">
        <authorList>
            <person name="Varghese N."/>
            <person name="Submissions S."/>
        </authorList>
    </citation>
    <scope>NUCLEOTIDE SEQUENCE</scope>
    <source>
        <strain evidence="4">BP1-145</strain>
        <strain evidence="5">BP1-148</strain>
    </source>
</reference>
<feature type="domain" description="DUF4842" evidence="2">
    <location>
        <begin position="634"/>
        <end position="678"/>
    </location>
</feature>
<keyword evidence="5" id="KW-1185">Reference proteome</keyword>
<reference evidence="3 6" key="2">
    <citation type="submission" date="2016-10" db="EMBL/GenBank/DDBJ databases">
        <authorList>
            <person name="de Groot N.N."/>
        </authorList>
    </citation>
    <scope>NUCLEOTIDE SEQUENCE [LARGE SCALE GENOMIC DNA]</scope>
    <source>
        <strain evidence="6">BP1-145</strain>
        <strain evidence="3">BP1-148</strain>
    </source>
</reference>
<name>A0A1H0IBR8_9BACT</name>
<dbReference type="AlphaFoldDB" id="A0A1H0IBR8"/>
<dbReference type="Pfam" id="PF16130">
    <property type="entry name" value="DUF4842"/>
    <property type="match status" value="1"/>
</dbReference>
<dbReference type="Proteomes" id="UP000199134">
    <property type="component" value="Unassembled WGS sequence"/>
</dbReference>
<keyword evidence="1" id="KW-0732">Signal</keyword>
<feature type="chain" id="PRO_5041051517" evidence="1">
    <location>
        <begin position="23"/>
        <end position="695"/>
    </location>
</feature>
<gene>
    <name evidence="4" type="ORF">SAMN04487900_11415</name>
    <name evidence="3" type="ORF">SAMN04487901_12233</name>
</gene>
<dbReference type="EMBL" id="FNCQ01000022">
    <property type="protein sequence ID" value="SDH32232.1"/>
    <property type="molecule type" value="Genomic_DNA"/>
</dbReference>
<dbReference type="OrthoDB" id="1204817at2"/>
<dbReference type="STRING" id="645274.SAMN04487901_12233"/>
<accession>A0A1H0IBR8</accession>
<accession>A0A1G8BG59</accession>
<organism evidence="4 6">
    <name type="scientific">Prevotella communis</name>
    <dbReference type="NCBI Taxonomy" id="2913614"/>
    <lineage>
        <taxon>Bacteria</taxon>
        <taxon>Pseudomonadati</taxon>
        <taxon>Bacteroidota</taxon>
        <taxon>Bacteroidia</taxon>
        <taxon>Bacteroidales</taxon>
        <taxon>Prevotellaceae</taxon>
        <taxon>Prevotella</taxon>
    </lineage>
</organism>
<dbReference type="EMBL" id="FNIW01000014">
    <property type="protein sequence ID" value="SDO28541.1"/>
    <property type="molecule type" value="Genomic_DNA"/>
</dbReference>
<evidence type="ECO:0000313" key="4">
    <source>
        <dbReference type="EMBL" id="SDO28541.1"/>
    </source>
</evidence>
<dbReference type="Proteomes" id="UP000198779">
    <property type="component" value="Unassembled WGS sequence"/>
</dbReference>
<dbReference type="RefSeq" id="WP_091819127.1">
    <property type="nucleotide sequence ID" value="NZ_FNCQ01000022.1"/>
</dbReference>
<proteinExistence type="predicted"/>
<dbReference type="InterPro" id="IPR032295">
    <property type="entry name" value="DUF4842"/>
</dbReference>
<feature type="signal peptide" evidence="1">
    <location>
        <begin position="1"/>
        <end position="22"/>
    </location>
</feature>
<evidence type="ECO:0000313" key="5">
    <source>
        <dbReference type="Proteomes" id="UP000198779"/>
    </source>
</evidence>
<evidence type="ECO:0000313" key="3">
    <source>
        <dbReference type="EMBL" id="SDH32232.1"/>
    </source>
</evidence>
<evidence type="ECO:0000256" key="1">
    <source>
        <dbReference type="SAM" id="SignalP"/>
    </source>
</evidence>